<keyword evidence="12" id="KW-0460">Magnesium</keyword>
<sequence length="545" mass="60887">MGNIKLGNLLAALEYNAVNTEVYKNTGYENIDKNDGKKNELDFLDIEISDIVYDSRKVSEGCAFVCIKGARFDSHDILDEVIQKGALAVFVEHDIKKAEIKDIKPSRESYIIKVENTRYALAVMSAEYFGRPADKLISIGVTGTKGKTTTAHMIKKLLESAGKKTGMIGTNGVYTGSKHIPLVNTTPQSYDLHRYLNMIYEDGCKYVVMEVSSQGLKLDRTAGIVFDYAVFTNISPDHIGPAEHENFDEYLYYKSTLFYKQCRHAIINIDDINGKKIYENIVHDKIADALSTCKKSKIKAYSFGKADEADFRLCGINYLAEKDFVGISCIIKTPQKEEISEHDEGDAKLNVNVGIPGRFNALNATASAAVAFLLNVNRYILENALINLHVDGRMEVVYKSDKYIVIVDYAHNAVSMESLLDTLRDYNPKRLVVVFGCGGNRSKDRRYSMGEIAGKKADLSIITADNSRFEKVEGIIADIRKSIEKTGGKFIEIPDRQEAISYAVENALKGDIIAVIGKGHEDYQEINGIRHHFLDREAVMEALKK</sequence>
<comment type="similarity">
    <text evidence="2 12">Belongs to the MurCDEF family. MurE subfamily.</text>
</comment>
<keyword evidence="7 12" id="KW-0067">ATP-binding</keyword>
<dbReference type="GO" id="GO:0005524">
    <property type="term" value="F:ATP binding"/>
    <property type="evidence" value="ECO:0007669"/>
    <property type="project" value="UniProtKB-UniRule"/>
</dbReference>
<dbReference type="HAMAP" id="MF_00208">
    <property type="entry name" value="MurE"/>
    <property type="match status" value="1"/>
</dbReference>
<dbReference type="GO" id="GO:0009252">
    <property type="term" value="P:peptidoglycan biosynthetic process"/>
    <property type="evidence" value="ECO:0007669"/>
    <property type="project" value="UniProtKB-UniRule"/>
</dbReference>
<dbReference type="EMBL" id="ACZL01000015">
    <property type="protein sequence ID" value="EHI55863.1"/>
    <property type="molecule type" value="Genomic_DNA"/>
</dbReference>
<dbReference type="GO" id="GO:0000287">
    <property type="term" value="F:magnesium ion binding"/>
    <property type="evidence" value="ECO:0007669"/>
    <property type="project" value="UniProtKB-UniRule"/>
</dbReference>
<dbReference type="Pfam" id="PF08245">
    <property type="entry name" value="Mur_ligase_M"/>
    <property type="match status" value="1"/>
</dbReference>
<accession>G5GH66</accession>
<dbReference type="InterPro" id="IPR018109">
    <property type="entry name" value="Folylpolyglutamate_synth_CS"/>
</dbReference>
<comment type="caution">
    <text evidence="12">Lacks conserved residue(s) required for the propagation of feature annotation.</text>
</comment>
<keyword evidence="6 12" id="KW-0547">Nucleotide-binding</keyword>
<evidence type="ECO:0000256" key="1">
    <source>
        <dbReference type="ARBA" id="ARBA00004752"/>
    </source>
</evidence>
<evidence type="ECO:0000256" key="2">
    <source>
        <dbReference type="ARBA" id="ARBA00005898"/>
    </source>
</evidence>
<dbReference type="InterPro" id="IPR036615">
    <property type="entry name" value="Mur_ligase_C_dom_sf"/>
</dbReference>
<name>G5GH66_9FIRM</name>
<feature type="binding site" evidence="12">
    <location>
        <position position="220"/>
    </location>
    <ligand>
        <name>UDP-N-acetyl-alpha-D-muramoyl-L-alanyl-D-glutamate</name>
        <dbReference type="ChEBI" id="CHEBI:83900"/>
    </ligand>
</feature>
<evidence type="ECO:0000256" key="4">
    <source>
        <dbReference type="ARBA" id="ARBA00022598"/>
    </source>
</evidence>
<dbReference type="GO" id="GO:0005737">
    <property type="term" value="C:cytoplasm"/>
    <property type="evidence" value="ECO:0007669"/>
    <property type="project" value="UniProtKB-SubCell"/>
</dbReference>
<dbReference type="PANTHER" id="PTHR23135:SF4">
    <property type="entry name" value="UDP-N-ACETYLMURAMOYL-L-ALANYL-D-GLUTAMATE--2,6-DIAMINOPIMELATE LIGASE MURE HOMOLOG, CHLOROPLASTIC"/>
    <property type="match status" value="1"/>
</dbReference>
<keyword evidence="3 12" id="KW-0963">Cytoplasm</keyword>
<dbReference type="PROSITE" id="PS01011">
    <property type="entry name" value="FOLYLPOLYGLU_SYNT_1"/>
    <property type="match status" value="1"/>
</dbReference>
<feature type="domain" description="Mur ligase C-terminal" evidence="15">
    <location>
        <begin position="392"/>
        <end position="519"/>
    </location>
</feature>
<keyword evidence="4 12" id="KW-0436">Ligase</keyword>
<feature type="binding site" evidence="12">
    <location>
        <position position="55"/>
    </location>
    <ligand>
        <name>UDP-N-acetyl-alpha-D-muramoyl-L-alanyl-D-glutamate</name>
        <dbReference type="ChEBI" id="CHEBI:83900"/>
    </ligand>
</feature>
<proteinExistence type="inferred from homology"/>
<evidence type="ECO:0000256" key="6">
    <source>
        <dbReference type="ARBA" id="ARBA00022741"/>
    </source>
</evidence>
<comment type="subcellular location">
    <subcellularLocation>
        <location evidence="12 13">Cytoplasm</location>
    </subcellularLocation>
</comment>
<keyword evidence="10 12" id="KW-0131">Cell cycle</keyword>
<dbReference type="SUPFAM" id="SSF53244">
    <property type="entry name" value="MurD-like peptide ligases, peptide-binding domain"/>
    <property type="match status" value="1"/>
</dbReference>
<feature type="domain" description="Mur ligase N-terminal catalytic" evidence="14">
    <location>
        <begin position="48"/>
        <end position="127"/>
    </location>
</feature>
<dbReference type="NCBIfam" id="TIGR01085">
    <property type="entry name" value="murE"/>
    <property type="match status" value="1"/>
</dbReference>
<evidence type="ECO:0000256" key="13">
    <source>
        <dbReference type="RuleBase" id="RU004135"/>
    </source>
</evidence>
<gene>
    <name evidence="12" type="primary">murE</name>
    <name evidence="17" type="ORF">HMPREF9333_00906</name>
</gene>
<evidence type="ECO:0000256" key="7">
    <source>
        <dbReference type="ARBA" id="ARBA00022840"/>
    </source>
</evidence>
<dbReference type="RefSeq" id="WP_005540209.1">
    <property type="nucleotide sequence ID" value="NZ_JH378831.1"/>
</dbReference>
<dbReference type="GO" id="GO:0008360">
    <property type="term" value="P:regulation of cell shape"/>
    <property type="evidence" value="ECO:0007669"/>
    <property type="project" value="UniProtKB-KW"/>
</dbReference>
<evidence type="ECO:0000256" key="11">
    <source>
        <dbReference type="ARBA" id="ARBA00023316"/>
    </source>
</evidence>
<dbReference type="EC" id="6.3.2.-" evidence="12"/>
<feature type="binding site" evidence="12">
    <location>
        <position position="184"/>
    </location>
    <ligand>
        <name>UDP-N-acetyl-alpha-D-muramoyl-L-alanyl-D-glutamate</name>
        <dbReference type="ChEBI" id="CHEBI:83900"/>
    </ligand>
</feature>
<evidence type="ECO:0000256" key="10">
    <source>
        <dbReference type="ARBA" id="ARBA00023306"/>
    </source>
</evidence>
<evidence type="ECO:0000256" key="3">
    <source>
        <dbReference type="ARBA" id="ARBA00022490"/>
    </source>
</evidence>
<feature type="binding site" evidence="12">
    <location>
        <begin position="143"/>
        <end position="149"/>
    </location>
    <ligand>
        <name>ATP</name>
        <dbReference type="ChEBI" id="CHEBI:30616"/>
    </ligand>
</feature>
<dbReference type="PATRIC" id="fig|679200.3.peg.956"/>
<reference evidence="17 18" key="1">
    <citation type="submission" date="2011-08" db="EMBL/GenBank/DDBJ databases">
        <title>The Genome Sequence of Johnsonella ignava ATCC 51276.</title>
        <authorList>
            <consortium name="The Broad Institute Genome Sequencing Platform"/>
            <person name="Earl A."/>
            <person name="Ward D."/>
            <person name="Feldgarden M."/>
            <person name="Gevers D."/>
            <person name="Izard J."/>
            <person name="Blanton J.M."/>
            <person name="Baranova O.V."/>
            <person name="Dewhirst F.E."/>
            <person name="Young S.K."/>
            <person name="Zeng Q."/>
            <person name="Gargeya S."/>
            <person name="Fitzgerald M."/>
            <person name="Haas B."/>
            <person name="Abouelleil A."/>
            <person name="Alvarado L."/>
            <person name="Arachchi H.M."/>
            <person name="Berlin A."/>
            <person name="Brown A."/>
            <person name="Chapman S.B."/>
            <person name="Chen Z."/>
            <person name="Dunbar C."/>
            <person name="Freedman E."/>
            <person name="Gearin G."/>
            <person name="Gellesch M."/>
            <person name="Goldberg J."/>
            <person name="Griggs A."/>
            <person name="Gujja S."/>
            <person name="Heiman D."/>
            <person name="Howarth C."/>
            <person name="Larson L."/>
            <person name="Lui A."/>
            <person name="MacDonald P.J.P."/>
            <person name="Montmayeur A."/>
            <person name="Murphy C."/>
            <person name="Neiman D."/>
            <person name="Pearson M."/>
            <person name="Priest M."/>
            <person name="Roberts A."/>
            <person name="Saif S."/>
            <person name="Shea T."/>
            <person name="Shenoy N."/>
            <person name="Sisk P."/>
            <person name="Stolte C."/>
            <person name="Sykes S."/>
            <person name="Wortman J."/>
            <person name="Nusbaum C."/>
            <person name="Birren B."/>
        </authorList>
    </citation>
    <scope>NUCLEOTIDE SEQUENCE [LARGE SCALE GENOMIC DNA]</scope>
    <source>
        <strain evidence="17 18">ATCC 51276</strain>
    </source>
</reference>
<feature type="binding site" evidence="12">
    <location>
        <position position="212"/>
    </location>
    <ligand>
        <name>UDP-N-acetyl-alpha-D-muramoyl-L-alanyl-D-glutamate</name>
        <dbReference type="ChEBI" id="CHEBI:83900"/>
    </ligand>
</feature>
<evidence type="ECO:0000313" key="17">
    <source>
        <dbReference type="EMBL" id="EHI55863.1"/>
    </source>
</evidence>
<evidence type="ECO:0000259" key="16">
    <source>
        <dbReference type="Pfam" id="PF08245"/>
    </source>
</evidence>
<dbReference type="Gene3D" id="3.90.190.20">
    <property type="entry name" value="Mur ligase, C-terminal domain"/>
    <property type="match status" value="1"/>
</dbReference>
<dbReference type="GO" id="GO:0071555">
    <property type="term" value="P:cell wall organization"/>
    <property type="evidence" value="ECO:0007669"/>
    <property type="project" value="UniProtKB-KW"/>
</dbReference>
<dbReference type="InterPro" id="IPR000713">
    <property type="entry name" value="Mur_ligase_N"/>
</dbReference>
<dbReference type="GO" id="GO:0004326">
    <property type="term" value="F:tetrahydrofolylpolyglutamate synthase activity"/>
    <property type="evidence" value="ECO:0007669"/>
    <property type="project" value="InterPro"/>
</dbReference>
<comment type="function">
    <text evidence="12">Catalyzes the addition of an amino acid to the nucleotide precursor UDP-N-acetylmuramoyl-L-alanyl-D-glutamate (UMAG) in the biosynthesis of bacterial cell-wall peptidoglycan.</text>
</comment>
<dbReference type="InterPro" id="IPR004101">
    <property type="entry name" value="Mur_ligase_C"/>
</dbReference>
<dbReference type="Proteomes" id="UP000003011">
    <property type="component" value="Unassembled WGS sequence"/>
</dbReference>
<evidence type="ECO:0000256" key="8">
    <source>
        <dbReference type="ARBA" id="ARBA00022960"/>
    </source>
</evidence>
<dbReference type="InterPro" id="IPR035911">
    <property type="entry name" value="MurE/MurF_N"/>
</dbReference>
<evidence type="ECO:0000256" key="5">
    <source>
        <dbReference type="ARBA" id="ARBA00022618"/>
    </source>
</evidence>
<dbReference type="InterPro" id="IPR013221">
    <property type="entry name" value="Mur_ligase_cen"/>
</dbReference>
<dbReference type="InterPro" id="IPR036565">
    <property type="entry name" value="Mur-like_cat_sf"/>
</dbReference>
<comment type="PTM">
    <text evidence="12">Carboxylation is probably crucial for Mg(2+) binding and, consequently, for the gamma-phosphate positioning of ATP.</text>
</comment>
<comment type="pathway">
    <text evidence="1 12 13">Cell wall biogenesis; peptidoglycan biosynthesis.</text>
</comment>
<dbReference type="HOGENOM" id="CLU_022291_4_1_9"/>
<evidence type="ECO:0000256" key="12">
    <source>
        <dbReference type="HAMAP-Rule" id="MF_00208"/>
    </source>
</evidence>
<feature type="domain" description="Mur ligase central" evidence="16">
    <location>
        <begin position="141"/>
        <end position="371"/>
    </location>
</feature>
<evidence type="ECO:0000313" key="18">
    <source>
        <dbReference type="Proteomes" id="UP000003011"/>
    </source>
</evidence>
<dbReference type="NCBIfam" id="NF001126">
    <property type="entry name" value="PRK00139.1-4"/>
    <property type="match status" value="1"/>
</dbReference>
<feature type="binding site" evidence="12">
    <location>
        <begin position="185"/>
        <end position="186"/>
    </location>
    <ligand>
        <name>UDP-N-acetyl-alpha-D-muramoyl-L-alanyl-D-glutamate</name>
        <dbReference type="ChEBI" id="CHEBI:83900"/>
    </ligand>
</feature>
<dbReference type="AlphaFoldDB" id="G5GH66"/>
<dbReference type="InterPro" id="IPR005761">
    <property type="entry name" value="UDP-N-AcMur-Glu-dNH2Pim_ligase"/>
</dbReference>
<organism evidence="17 18">
    <name type="scientific">Johnsonella ignava ATCC 51276</name>
    <dbReference type="NCBI Taxonomy" id="679200"/>
    <lineage>
        <taxon>Bacteria</taxon>
        <taxon>Bacillati</taxon>
        <taxon>Bacillota</taxon>
        <taxon>Clostridia</taxon>
        <taxon>Lachnospirales</taxon>
        <taxon>Lachnospiraceae</taxon>
        <taxon>Johnsonella</taxon>
    </lineage>
</organism>
<dbReference type="PANTHER" id="PTHR23135">
    <property type="entry name" value="MUR LIGASE FAMILY MEMBER"/>
    <property type="match status" value="1"/>
</dbReference>
<protein>
    <recommendedName>
        <fullName evidence="12">UDP-N-acetylmuramyl-tripeptide synthetase</fullName>
        <ecNumber evidence="12">6.3.2.-</ecNumber>
    </recommendedName>
    <alternativeName>
        <fullName evidence="12">UDP-MurNAc-tripeptide synthetase</fullName>
    </alternativeName>
</protein>
<comment type="caution">
    <text evidence="17">The sequence shown here is derived from an EMBL/GenBank/DDBJ whole genome shotgun (WGS) entry which is preliminary data.</text>
</comment>
<evidence type="ECO:0000259" key="14">
    <source>
        <dbReference type="Pfam" id="PF01225"/>
    </source>
</evidence>
<dbReference type="Gene3D" id="3.40.1190.10">
    <property type="entry name" value="Mur-like, catalytic domain"/>
    <property type="match status" value="1"/>
</dbReference>
<dbReference type="UniPathway" id="UPA00219"/>
<keyword evidence="5 12" id="KW-0132">Cell division</keyword>
<evidence type="ECO:0000256" key="9">
    <source>
        <dbReference type="ARBA" id="ARBA00022984"/>
    </source>
</evidence>
<dbReference type="GO" id="GO:0051301">
    <property type="term" value="P:cell division"/>
    <property type="evidence" value="ECO:0007669"/>
    <property type="project" value="UniProtKB-KW"/>
</dbReference>
<keyword evidence="18" id="KW-1185">Reference proteome</keyword>
<evidence type="ECO:0000259" key="15">
    <source>
        <dbReference type="Pfam" id="PF02875"/>
    </source>
</evidence>
<keyword evidence="11 12" id="KW-0961">Cell wall biogenesis/degradation</keyword>
<dbReference type="STRING" id="679200.HMPREF9333_00906"/>
<dbReference type="SUPFAM" id="SSF63418">
    <property type="entry name" value="MurE/MurF N-terminal domain"/>
    <property type="match status" value="1"/>
</dbReference>
<dbReference type="eggNOG" id="COG0769">
    <property type="taxonomic scope" value="Bacteria"/>
</dbReference>
<keyword evidence="9 12" id="KW-0573">Peptidoglycan synthesis</keyword>
<dbReference type="Pfam" id="PF02875">
    <property type="entry name" value="Mur_ligase_C"/>
    <property type="match status" value="1"/>
</dbReference>
<dbReference type="OrthoDB" id="9800958at2"/>
<comment type="cofactor">
    <cofactor evidence="12">
        <name>Mg(2+)</name>
        <dbReference type="ChEBI" id="CHEBI:18420"/>
    </cofactor>
</comment>
<dbReference type="Gene3D" id="3.40.1390.10">
    <property type="entry name" value="MurE/MurF, N-terminal domain"/>
    <property type="match status" value="1"/>
</dbReference>
<keyword evidence="8 12" id="KW-0133">Cell shape</keyword>
<feature type="modified residue" description="N6-carboxylysine" evidence="12">
    <location>
        <position position="254"/>
    </location>
</feature>
<dbReference type="Pfam" id="PF01225">
    <property type="entry name" value="Mur_ligase"/>
    <property type="match status" value="1"/>
</dbReference>
<dbReference type="SUPFAM" id="SSF53623">
    <property type="entry name" value="MurD-like peptide ligases, catalytic domain"/>
    <property type="match status" value="1"/>
</dbReference>